<dbReference type="GO" id="GO:0005737">
    <property type="term" value="C:cytoplasm"/>
    <property type="evidence" value="ECO:0007669"/>
    <property type="project" value="TreeGrafter"/>
</dbReference>
<dbReference type="InterPro" id="IPR013651">
    <property type="entry name" value="ATP-grasp_RimK-type"/>
</dbReference>
<evidence type="ECO:0000259" key="2">
    <source>
        <dbReference type="PROSITE" id="PS50975"/>
    </source>
</evidence>
<keyword evidence="4" id="KW-1185">Reference proteome</keyword>
<evidence type="ECO:0000313" key="4">
    <source>
        <dbReference type="Proteomes" id="UP000481360"/>
    </source>
</evidence>
<name>A0A7C9RVH5_9PSEU</name>
<dbReference type="PANTHER" id="PTHR21621">
    <property type="entry name" value="RIBOSOMAL PROTEIN S6 MODIFICATION PROTEIN"/>
    <property type="match status" value="1"/>
</dbReference>
<proteinExistence type="predicted"/>
<dbReference type="PANTHER" id="PTHR21621:SF0">
    <property type="entry name" value="BETA-CITRYLGLUTAMATE SYNTHASE B-RELATED"/>
    <property type="match status" value="1"/>
</dbReference>
<dbReference type="AlphaFoldDB" id="A0A7C9RVH5"/>
<evidence type="ECO:0000256" key="1">
    <source>
        <dbReference type="PROSITE-ProRule" id="PRU00409"/>
    </source>
</evidence>
<feature type="domain" description="ATP-grasp" evidence="2">
    <location>
        <begin position="127"/>
        <end position="318"/>
    </location>
</feature>
<keyword evidence="1" id="KW-0067">ATP-binding</keyword>
<evidence type="ECO:0000313" key="3">
    <source>
        <dbReference type="EMBL" id="NGY63126.1"/>
    </source>
</evidence>
<reference evidence="3 4" key="1">
    <citation type="submission" date="2020-03" db="EMBL/GenBank/DDBJ databases">
        <title>Isolation and identification of active actinomycetes.</title>
        <authorList>
            <person name="Sun X."/>
        </authorList>
    </citation>
    <scope>NUCLEOTIDE SEQUENCE [LARGE SCALE GENOMIC DNA]</scope>
    <source>
        <strain evidence="3 4">NEAU-D13</strain>
    </source>
</reference>
<dbReference type="GO" id="GO:0005524">
    <property type="term" value="F:ATP binding"/>
    <property type="evidence" value="ECO:0007669"/>
    <property type="project" value="UniProtKB-UniRule"/>
</dbReference>
<dbReference type="Gene3D" id="3.30.470.20">
    <property type="entry name" value="ATP-grasp fold, B domain"/>
    <property type="match status" value="1"/>
</dbReference>
<dbReference type="GO" id="GO:0009432">
    <property type="term" value="P:SOS response"/>
    <property type="evidence" value="ECO:0007669"/>
    <property type="project" value="TreeGrafter"/>
</dbReference>
<sequence length="333" mass="36479">MTDDRGTEIVMYWIRSERDSRNPNPIFGPMLEQYAAAFASVNVELRWISVDDLVIGSTGGKPSVHVFGERVDPHKAFFHTMLMSSPHNRIDAWRHLTTYAALEAAGFFVTVPFMHSVMNDDKMLTNLQVFRGAGRAVPTVRINTRGWGTNGVRVDEDVLPAAGISFPAVVKPVDWDGGHSVFLAESQEKLDALLSIAGSADLTMVVQPYLGSDTVDCRVFCVDGEPFVMNIRRPVDGNIAGNVAQGGAWGLVPVPDELAAAARKVAAVFALPYLSVDFLVAGDEWWLSEAELDAGSPDVPMAAIRFDSYRKRFADFVRTGADQRTWQFIGGAQ</sequence>
<dbReference type="InterPro" id="IPR011761">
    <property type="entry name" value="ATP-grasp"/>
</dbReference>
<dbReference type="Proteomes" id="UP000481360">
    <property type="component" value="Unassembled WGS sequence"/>
</dbReference>
<dbReference type="SUPFAM" id="SSF56059">
    <property type="entry name" value="Glutathione synthetase ATP-binding domain-like"/>
    <property type="match status" value="1"/>
</dbReference>
<dbReference type="EMBL" id="JAAMPJ010000009">
    <property type="protein sequence ID" value="NGY63126.1"/>
    <property type="molecule type" value="Genomic_DNA"/>
</dbReference>
<protein>
    <recommendedName>
        <fullName evidence="2">ATP-grasp domain-containing protein</fullName>
    </recommendedName>
</protein>
<accession>A0A7C9RVH5</accession>
<gene>
    <name evidence="3" type="ORF">G7043_29830</name>
</gene>
<keyword evidence="1" id="KW-0547">Nucleotide-binding</keyword>
<comment type="caution">
    <text evidence="3">The sequence shown here is derived from an EMBL/GenBank/DDBJ whole genome shotgun (WGS) entry which is preliminary data.</text>
</comment>
<dbReference type="Pfam" id="PF08443">
    <property type="entry name" value="RimK"/>
    <property type="match status" value="1"/>
</dbReference>
<dbReference type="GO" id="GO:0018169">
    <property type="term" value="F:ribosomal S6-glutamic acid ligase activity"/>
    <property type="evidence" value="ECO:0007669"/>
    <property type="project" value="TreeGrafter"/>
</dbReference>
<organism evidence="3 4">
    <name type="scientific">Lentzea alba</name>
    <dbReference type="NCBI Taxonomy" id="2714351"/>
    <lineage>
        <taxon>Bacteria</taxon>
        <taxon>Bacillati</taxon>
        <taxon>Actinomycetota</taxon>
        <taxon>Actinomycetes</taxon>
        <taxon>Pseudonocardiales</taxon>
        <taxon>Pseudonocardiaceae</taxon>
        <taxon>Lentzea</taxon>
    </lineage>
</organism>
<dbReference type="PROSITE" id="PS50975">
    <property type="entry name" value="ATP_GRASP"/>
    <property type="match status" value="1"/>
</dbReference>
<dbReference type="GO" id="GO:0046872">
    <property type="term" value="F:metal ion binding"/>
    <property type="evidence" value="ECO:0007669"/>
    <property type="project" value="InterPro"/>
</dbReference>
<dbReference type="RefSeq" id="WP_166051240.1">
    <property type="nucleotide sequence ID" value="NZ_JAAMPJ010000009.1"/>
</dbReference>